<evidence type="ECO:0000313" key="2">
    <source>
        <dbReference type="Proteomes" id="UP001596282"/>
    </source>
</evidence>
<protein>
    <recommendedName>
        <fullName evidence="3">Transposase</fullName>
    </recommendedName>
</protein>
<dbReference type="EMBL" id="JBHSSC010000037">
    <property type="protein sequence ID" value="MFC6181328.1"/>
    <property type="molecule type" value="Genomic_DNA"/>
</dbReference>
<reference evidence="2" key="1">
    <citation type="journal article" date="2019" name="Int. J. Syst. Evol. Microbiol.">
        <title>The Global Catalogue of Microorganisms (GCM) 10K type strain sequencing project: providing services to taxonomists for standard genome sequencing and annotation.</title>
        <authorList>
            <consortium name="The Broad Institute Genomics Platform"/>
            <consortium name="The Broad Institute Genome Sequencing Center for Infectious Disease"/>
            <person name="Wu L."/>
            <person name="Ma J."/>
        </authorList>
    </citation>
    <scope>NUCLEOTIDE SEQUENCE [LARGE SCALE GENOMIC DNA]</scope>
    <source>
        <strain evidence="2">CCM 8933</strain>
    </source>
</reference>
<keyword evidence="2" id="KW-1185">Reference proteome</keyword>
<proteinExistence type="predicted"/>
<sequence length="64" mass="7147">DSSKLCSVFKGLNRWLISSTQLNYHNILSKSCQHLFSEATTQFVMVAVATTETILSIIEDVVNN</sequence>
<feature type="non-terminal residue" evidence="1">
    <location>
        <position position="1"/>
    </location>
</feature>
<dbReference type="Proteomes" id="UP001596282">
    <property type="component" value="Unassembled WGS sequence"/>
</dbReference>
<evidence type="ECO:0000313" key="1">
    <source>
        <dbReference type="EMBL" id="MFC6181328.1"/>
    </source>
</evidence>
<organism evidence="1 2">
    <name type="scientific">Lactiplantibacillus daowaiensis</name>
    <dbReference type="NCBI Taxonomy" id="2559918"/>
    <lineage>
        <taxon>Bacteria</taxon>
        <taxon>Bacillati</taxon>
        <taxon>Bacillota</taxon>
        <taxon>Bacilli</taxon>
        <taxon>Lactobacillales</taxon>
        <taxon>Lactobacillaceae</taxon>
        <taxon>Lactiplantibacillus</taxon>
    </lineage>
</organism>
<evidence type="ECO:0008006" key="3">
    <source>
        <dbReference type="Google" id="ProtNLM"/>
    </source>
</evidence>
<accession>A0ABW1S0N0</accession>
<comment type="caution">
    <text evidence="1">The sequence shown here is derived from an EMBL/GenBank/DDBJ whole genome shotgun (WGS) entry which is preliminary data.</text>
</comment>
<name>A0ABW1S0N0_9LACO</name>
<dbReference type="RefSeq" id="WP_379832117.1">
    <property type="nucleotide sequence ID" value="NZ_JBHSSC010000037.1"/>
</dbReference>
<gene>
    <name evidence="1" type="ORF">ACFP5Y_08855</name>
</gene>